<gene>
    <name evidence="7" type="ORF">C0Q70_01519</name>
</gene>
<comment type="subunit">
    <text evidence="1">G proteins are composed of 3 units; alpha, beta and gamma. The alpha chain contains the guanine nucleotide binding site.</text>
</comment>
<evidence type="ECO:0000313" key="8">
    <source>
        <dbReference type="Proteomes" id="UP000245119"/>
    </source>
</evidence>
<sequence length="174" mass="19637">MWSDDTPATLETRAMKKAQRKHSKSIDKIIAKDKIVARDKIKLLLLGQPGAGKSTLVKQLRLYSGDAFSQEEVEASKMALLENIVDAIRLVLTWREELALPWENDVLEDEAQILVSQPSAIVLQERGWKRLLMTLVRLWREDGMQKAYCNMPFGSPAVSSVHSDLSRDTEQSSS</sequence>
<dbReference type="InterPro" id="IPR027417">
    <property type="entry name" value="P-loop_NTPase"/>
</dbReference>
<accession>A0A2T7PZP5</accession>
<dbReference type="GO" id="GO:0001664">
    <property type="term" value="F:G protein-coupled receptor binding"/>
    <property type="evidence" value="ECO:0007669"/>
    <property type="project" value="TreeGrafter"/>
</dbReference>
<dbReference type="EMBL" id="PZQS01000001">
    <property type="protein sequence ID" value="PVD38894.1"/>
    <property type="molecule type" value="Genomic_DNA"/>
</dbReference>
<dbReference type="Proteomes" id="UP000245119">
    <property type="component" value="Linkage Group LG1"/>
</dbReference>
<dbReference type="GO" id="GO:0005737">
    <property type="term" value="C:cytoplasm"/>
    <property type="evidence" value="ECO:0007669"/>
    <property type="project" value="TreeGrafter"/>
</dbReference>
<dbReference type="OrthoDB" id="5817230at2759"/>
<dbReference type="SUPFAM" id="SSF52540">
    <property type="entry name" value="P-loop containing nucleoside triphosphate hydrolases"/>
    <property type="match status" value="1"/>
</dbReference>
<evidence type="ECO:0000256" key="4">
    <source>
        <dbReference type="ARBA" id="ARBA00023134"/>
    </source>
</evidence>
<proteinExistence type="predicted"/>
<comment type="caution">
    <text evidence="7">The sequence shown here is derived from an EMBL/GenBank/DDBJ whole genome shotgun (WGS) entry which is preliminary data.</text>
</comment>
<keyword evidence="2 6" id="KW-0479">Metal-binding</keyword>
<dbReference type="PANTHER" id="PTHR10218:SF302">
    <property type="entry name" value="GUANINE NUCLEOTIDE-BINDING PROTEIN ALPHA-5 SUBUNIT"/>
    <property type="match status" value="1"/>
</dbReference>
<dbReference type="GO" id="GO:0005525">
    <property type="term" value="F:GTP binding"/>
    <property type="evidence" value="ECO:0007669"/>
    <property type="project" value="UniProtKB-KW"/>
</dbReference>
<dbReference type="InterPro" id="IPR001019">
    <property type="entry name" value="Gprotein_alpha_su"/>
</dbReference>
<keyword evidence="4" id="KW-0342">GTP-binding</keyword>
<protein>
    <submittedName>
        <fullName evidence="7">Uncharacterized protein</fullName>
    </submittedName>
</protein>
<dbReference type="STRING" id="400727.A0A2T7PZP5"/>
<evidence type="ECO:0000256" key="5">
    <source>
        <dbReference type="ARBA" id="ARBA00023224"/>
    </source>
</evidence>
<dbReference type="Pfam" id="PF00503">
    <property type="entry name" value="G-alpha"/>
    <property type="match status" value="1"/>
</dbReference>
<evidence type="ECO:0000256" key="6">
    <source>
        <dbReference type="PIRSR" id="PIRSR601019-2"/>
    </source>
</evidence>
<reference evidence="7 8" key="1">
    <citation type="submission" date="2018-04" db="EMBL/GenBank/DDBJ databases">
        <title>The genome of golden apple snail Pomacea canaliculata provides insight into stress tolerance and invasive adaptation.</title>
        <authorList>
            <person name="Liu C."/>
            <person name="Liu B."/>
            <person name="Ren Y."/>
            <person name="Zhang Y."/>
            <person name="Wang H."/>
            <person name="Li S."/>
            <person name="Jiang F."/>
            <person name="Yin L."/>
            <person name="Zhang G."/>
            <person name="Qian W."/>
            <person name="Fan W."/>
        </authorList>
    </citation>
    <scope>NUCLEOTIDE SEQUENCE [LARGE SCALE GENOMIC DNA]</scope>
    <source>
        <strain evidence="7">SZHN2017</strain>
        <tissue evidence="7">Muscle</tissue>
    </source>
</reference>
<keyword evidence="8" id="KW-1185">Reference proteome</keyword>
<organism evidence="7 8">
    <name type="scientific">Pomacea canaliculata</name>
    <name type="common">Golden apple snail</name>
    <dbReference type="NCBI Taxonomy" id="400727"/>
    <lineage>
        <taxon>Eukaryota</taxon>
        <taxon>Metazoa</taxon>
        <taxon>Spiralia</taxon>
        <taxon>Lophotrochozoa</taxon>
        <taxon>Mollusca</taxon>
        <taxon>Gastropoda</taxon>
        <taxon>Caenogastropoda</taxon>
        <taxon>Architaenioglossa</taxon>
        <taxon>Ampullarioidea</taxon>
        <taxon>Ampullariidae</taxon>
        <taxon>Pomacea</taxon>
    </lineage>
</organism>
<keyword evidence="3" id="KW-0547">Nucleotide-binding</keyword>
<keyword evidence="6" id="KW-0460">Magnesium</keyword>
<dbReference type="AlphaFoldDB" id="A0A2T7PZP5"/>
<evidence type="ECO:0000256" key="2">
    <source>
        <dbReference type="ARBA" id="ARBA00022723"/>
    </source>
</evidence>
<dbReference type="GO" id="GO:0046872">
    <property type="term" value="F:metal ion binding"/>
    <property type="evidence" value="ECO:0007669"/>
    <property type="project" value="UniProtKB-KW"/>
</dbReference>
<evidence type="ECO:0000256" key="1">
    <source>
        <dbReference type="ARBA" id="ARBA00011356"/>
    </source>
</evidence>
<dbReference type="PANTHER" id="PTHR10218">
    <property type="entry name" value="GTP-BINDING PROTEIN ALPHA SUBUNIT"/>
    <property type="match status" value="1"/>
</dbReference>
<feature type="binding site" evidence="6">
    <location>
        <position position="54"/>
    </location>
    <ligand>
        <name>Mg(2+)</name>
        <dbReference type="ChEBI" id="CHEBI:18420"/>
    </ligand>
</feature>
<keyword evidence="5" id="KW-0807">Transducer</keyword>
<name>A0A2T7PZP5_POMCA</name>
<dbReference type="InterPro" id="IPR011025">
    <property type="entry name" value="GproteinA_insert"/>
</dbReference>
<dbReference type="GO" id="GO:0007188">
    <property type="term" value="P:adenylate cyclase-modulating G protein-coupled receptor signaling pathway"/>
    <property type="evidence" value="ECO:0007669"/>
    <property type="project" value="TreeGrafter"/>
</dbReference>
<dbReference type="Gene3D" id="1.10.400.10">
    <property type="entry name" value="GI Alpha 1, domain 2-like"/>
    <property type="match status" value="1"/>
</dbReference>
<dbReference type="GO" id="GO:0003924">
    <property type="term" value="F:GTPase activity"/>
    <property type="evidence" value="ECO:0007669"/>
    <property type="project" value="InterPro"/>
</dbReference>
<dbReference type="Gene3D" id="3.40.50.300">
    <property type="entry name" value="P-loop containing nucleotide triphosphate hydrolases"/>
    <property type="match status" value="1"/>
</dbReference>
<dbReference type="GO" id="GO:0031683">
    <property type="term" value="F:G-protein beta/gamma-subunit complex binding"/>
    <property type="evidence" value="ECO:0007669"/>
    <property type="project" value="InterPro"/>
</dbReference>
<evidence type="ECO:0000256" key="3">
    <source>
        <dbReference type="ARBA" id="ARBA00022741"/>
    </source>
</evidence>
<dbReference type="GO" id="GO:0005834">
    <property type="term" value="C:heterotrimeric G-protein complex"/>
    <property type="evidence" value="ECO:0007669"/>
    <property type="project" value="TreeGrafter"/>
</dbReference>
<evidence type="ECO:0000313" key="7">
    <source>
        <dbReference type="EMBL" id="PVD38894.1"/>
    </source>
</evidence>